<dbReference type="EMBL" id="JBEAFC010000008">
    <property type="protein sequence ID" value="KAL1544793.1"/>
    <property type="molecule type" value="Genomic_DNA"/>
</dbReference>
<evidence type="ECO:0000313" key="3">
    <source>
        <dbReference type="Proteomes" id="UP001567538"/>
    </source>
</evidence>
<feature type="region of interest" description="Disordered" evidence="1">
    <location>
        <begin position="1"/>
        <end position="24"/>
    </location>
</feature>
<evidence type="ECO:0000313" key="2">
    <source>
        <dbReference type="EMBL" id="KAL1544793.1"/>
    </source>
</evidence>
<feature type="region of interest" description="Disordered" evidence="1">
    <location>
        <begin position="61"/>
        <end position="152"/>
    </location>
</feature>
<gene>
    <name evidence="2" type="ORF">AAHA92_21598</name>
</gene>
<dbReference type="AlphaFoldDB" id="A0ABD1GP06"/>
<keyword evidence="3" id="KW-1185">Reference proteome</keyword>
<sequence>MKAADLRRVSHNPGLSPDWTPHEESALEDLREKYASESAPALYVRIAQDLRSKTVRHIASRIISMNKSENSKRKNEDIGPSRKNKGKKFQKKGSDADRVSNTDPPTSPNQTMAVTQPKPIEPIEQESEAGRAASEQQNKAVKTAGPINDPDVPIFRSNARAFDQIFNNNFSACKDLLSNTPPQVE</sequence>
<evidence type="ECO:0000256" key="1">
    <source>
        <dbReference type="SAM" id="MobiDB-lite"/>
    </source>
</evidence>
<feature type="compositionally biased region" description="Polar residues" evidence="1">
    <location>
        <begin position="101"/>
        <end position="114"/>
    </location>
</feature>
<organism evidence="2 3">
    <name type="scientific">Salvia divinorum</name>
    <name type="common">Maria pastora</name>
    <name type="synonym">Diviner's sage</name>
    <dbReference type="NCBI Taxonomy" id="28513"/>
    <lineage>
        <taxon>Eukaryota</taxon>
        <taxon>Viridiplantae</taxon>
        <taxon>Streptophyta</taxon>
        <taxon>Embryophyta</taxon>
        <taxon>Tracheophyta</taxon>
        <taxon>Spermatophyta</taxon>
        <taxon>Magnoliopsida</taxon>
        <taxon>eudicotyledons</taxon>
        <taxon>Gunneridae</taxon>
        <taxon>Pentapetalae</taxon>
        <taxon>asterids</taxon>
        <taxon>lamiids</taxon>
        <taxon>Lamiales</taxon>
        <taxon>Lamiaceae</taxon>
        <taxon>Nepetoideae</taxon>
        <taxon>Mentheae</taxon>
        <taxon>Salviinae</taxon>
        <taxon>Salvia</taxon>
        <taxon>Salvia subgen. Calosphace</taxon>
    </lineage>
</organism>
<protein>
    <recommendedName>
        <fullName evidence="4">Myb-like domain-containing protein</fullName>
    </recommendedName>
</protein>
<proteinExistence type="predicted"/>
<dbReference type="PANTHER" id="PTHR14000:SF1">
    <property type="entry name" value="HISTONE H2A DEUBIQUITINASE (DUF3755)"/>
    <property type="match status" value="1"/>
</dbReference>
<feature type="compositionally biased region" description="Basic residues" evidence="1">
    <location>
        <begin position="82"/>
        <end position="91"/>
    </location>
</feature>
<accession>A0ABD1GP06</accession>
<dbReference type="Proteomes" id="UP001567538">
    <property type="component" value="Unassembled WGS sequence"/>
</dbReference>
<comment type="caution">
    <text evidence="2">The sequence shown here is derived from an EMBL/GenBank/DDBJ whole genome shotgun (WGS) entry which is preliminary data.</text>
</comment>
<name>A0ABD1GP06_SALDI</name>
<feature type="compositionally biased region" description="Basic and acidic residues" evidence="1">
    <location>
        <begin position="69"/>
        <end position="80"/>
    </location>
</feature>
<reference evidence="2 3" key="1">
    <citation type="submission" date="2024-06" db="EMBL/GenBank/DDBJ databases">
        <title>A chromosome level genome sequence of Diviner's sage (Salvia divinorum).</title>
        <authorList>
            <person name="Ford S.A."/>
            <person name="Ro D.-K."/>
            <person name="Ness R.W."/>
            <person name="Phillips M.A."/>
        </authorList>
    </citation>
    <scope>NUCLEOTIDE SEQUENCE [LARGE SCALE GENOMIC DNA]</scope>
    <source>
        <strain evidence="2">SAF-2024a</strain>
        <tissue evidence="2">Leaf</tissue>
    </source>
</reference>
<evidence type="ECO:0008006" key="4">
    <source>
        <dbReference type="Google" id="ProtNLM"/>
    </source>
</evidence>
<dbReference type="PANTHER" id="PTHR14000">
    <property type="entry name" value="FINGER CCCH DOMAIN PROTEIN, PUTATIVE (DUF3755)-RELATED"/>
    <property type="match status" value="1"/>
</dbReference>